<evidence type="ECO:0000256" key="3">
    <source>
        <dbReference type="ARBA" id="ARBA00012438"/>
    </source>
</evidence>
<keyword evidence="6 11" id="KW-0418">Kinase</keyword>
<dbReference type="SUPFAM" id="SSF47384">
    <property type="entry name" value="Homodimeric domain of signal transducing histidine kinase"/>
    <property type="match status" value="1"/>
</dbReference>
<dbReference type="CDD" id="cd06225">
    <property type="entry name" value="HAMP"/>
    <property type="match status" value="1"/>
</dbReference>
<dbReference type="GO" id="GO:0016020">
    <property type="term" value="C:membrane"/>
    <property type="evidence" value="ECO:0007669"/>
    <property type="project" value="UniProtKB-SubCell"/>
</dbReference>
<evidence type="ECO:0000313" key="12">
    <source>
        <dbReference type="Proteomes" id="UP000321306"/>
    </source>
</evidence>
<dbReference type="InterPro" id="IPR004358">
    <property type="entry name" value="Sig_transdc_His_kin-like_C"/>
</dbReference>
<dbReference type="InterPro" id="IPR003594">
    <property type="entry name" value="HATPase_dom"/>
</dbReference>
<dbReference type="EMBL" id="BJXB01000009">
    <property type="protein sequence ID" value="GEM46705.1"/>
    <property type="molecule type" value="Genomic_DNA"/>
</dbReference>
<dbReference type="Pfam" id="PF02518">
    <property type="entry name" value="HATPase_c"/>
    <property type="match status" value="1"/>
</dbReference>
<evidence type="ECO:0000256" key="4">
    <source>
        <dbReference type="ARBA" id="ARBA00022553"/>
    </source>
</evidence>
<dbReference type="RefSeq" id="WP_146884509.1">
    <property type="nucleotide sequence ID" value="NZ_BJXB01000009.1"/>
</dbReference>
<dbReference type="Pfam" id="PF00672">
    <property type="entry name" value="HAMP"/>
    <property type="match status" value="1"/>
</dbReference>
<dbReference type="Proteomes" id="UP000321306">
    <property type="component" value="Unassembled WGS sequence"/>
</dbReference>
<dbReference type="InterPro" id="IPR003660">
    <property type="entry name" value="HAMP_dom"/>
</dbReference>
<dbReference type="InterPro" id="IPR050736">
    <property type="entry name" value="Sensor_HK_Regulatory"/>
</dbReference>
<dbReference type="SUPFAM" id="SSF55874">
    <property type="entry name" value="ATPase domain of HSP90 chaperone/DNA topoisomerase II/histidine kinase"/>
    <property type="match status" value="1"/>
</dbReference>
<dbReference type="PROSITE" id="PS50885">
    <property type="entry name" value="HAMP"/>
    <property type="match status" value="1"/>
</dbReference>
<dbReference type="SMART" id="SM00388">
    <property type="entry name" value="HisKA"/>
    <property type="match status" value="1"/>
</dbReference>
<dbReference type="InterPro" id="IPR036890">
    <property type="entry name" value="HATPase_C_sf"/>
</dbReference>
<dbReference type="SMART" id="SM00304">
    <property type="entry name" value="HAMP"/>
    <property type="match status" value="1"/>
</dbReference>
<evidence type="ECO:0000256" key="6">
    <source>
        <dbReference type="ARBA" id="ARBA00022777"/>
    </source>
</evidence>
<proteinExistence type="predicted"/>
<dbReference type="InterPro" id="IPR003661">
    <property type="entry name" value="HisK_dim/P_dom"/>
</dbReference>
<feature type="domain" description="HAMP" evidence="10">
    <location>
        <begin position="88"/>
        <end position="140"/>
    </location>
</feature>
<gene>
    <name evidence="11" type="ORF">DC3_23400</name>
</gene>
<keyword evidence="8" id="KW-1133">Transmembrane helix</keyword>
<evidence type="ECO:0000256" key="8">
    <source>
        <dbReference type="SAM" id="Phobius"/>
    </source>
</evidence>
<dbReference type="InterPro" id="IPR005467">
    <property type="entry name" value="His_kinase_dom"/>
</dbReference>
<dbReference type="SMART" id="SM00387">
    <property type="entry name" value="HATPase_c"/>
    <property type="match status" value="1"/>
</dbReference>
<dbReference type="Gene3D" id="6.10.340.10">
    <property type="match status" value="1"/>
</dbReference>
<dbReference type="GO" id="GO:0000155">
    <property type="term" value="F:phosphorelay sensor kinase activity"/>
    <property type="evidence" value="ECO:0007669"/>
    <property type="project" value="InterPro"/>
</dbReference>
<dbReference type="CDD" id="cd16922">
    <property type="entry name" value="HATPase_EvgS-ArcB-TorS-like"/>
    <property type="match status" value="1"/>
</dbReference>
<keyword evidence="12" id="KW-1185">Reference proteome</keyword>
<dbReference type="Gene3D" id="3.30.565.10">
    <property type="entry name" value="Histidine kinase-like ATPase, C-terminal domain"/>
    <property type="match status" value="1"/>
</dbReference>
<evidence type="ECO:0000259" key="10">
    <source>
        <dbReference type="PROSITE" id="PS50885"/>
    </source>
</evidence>
<organism evidence="11 12">
    <name type="scientific">Deinococcus cellulosilyticus (strain DSM 18568 / NBRC 106333 / KACC 11606 / 5516J-15)</name>
    <dbReference type="NCBI Taxonomy" id="1223518"/>
    <lineage>
        <taxon>Bacteria</taxon>
        <taxon>Thermotogati</taxon>
        <taxon>Deinococcota</taxon>
        <taxon>Deinococci</taxon>
        <taxon>Deinococcales</taxon>
        <taxon>Deinococcaceae</taxon>
        <taxon>Deinococcus</taxon>
    </lineage>
</organism>
<accession>A0A511N1E7</accession>
<dbReference type="CDD" id="cd00082">
    <property type="entry name" value="HisKA"/>
    <property type="match status" value="1"/>
</dbReference>
<reference evidence="11 12" key="1">
    <citation type="submission" date="2019-07" db="EMBL/GenBank/DDBJ databases">
        <title>Whole genome shotgun sequence of Deinococcus cellulosilyticus NBRC 106333.</title>
        <authorList>
            <person name="Hosoyama A."/>
            <person name="Uohara A."/>
            <person name="Ohji S."/>
            <person name="Ichikawa N."/>
        </authorList>
    </citation>
    <scope>NUCLEOTIDE SEQUENCE [LARGE SCALE GENOMIC DNA]</scope>
    <source>
        <strain evidence="11 12">NBRC 106333</strain>
    </source>
</reference>
<evidence type="ECO:0000259" key="9">
    <source>
        <dbReference type="PROSITE" id="PS50109"/>
    </source>
</evidence>
<protein>
    <recommendedName>
        <fullName evidence="3">histidine kinase</fullName>
        <ecNumber evidence="3">2.7.13.3</ecNumber>
    </recommendedName>
</protein>
<dbReference type="InterPro" id="IPR036097">
    <property type="entry name" value="HisK_dim/P_sf"/>
</dbReference>
<dbReference type="PRINTS" id="PR00344">
    <property type="entry name" value="BCTRLSENSOR"/>
</dbReference>
<dbReference type="FunFam" id="3.30.565.10:FF:000006">
    <property type="entry name" value="Sensor histidine kinase WalK"/>
    <property type="match status" value="1"/>
</dbReference>
<feature type="domain" description="Histidine kinase" evidence="9">
    <location>
        <begin position="148"/>
        <end position="360"/>
    </location>
</feature>
<evidence type="ECO:0000256" key="5">
    <source>
        <dbReference type="ARBA" id="ARBA00022679"/>
    </source>
</evidence>
<keyword evidence="5" id="KW-0808">Transferase</keyword>
<dbReference type="Gene3D" id="1.10.287.130">
    <property type="match status" value="1"/>
</dbReference>
<dbReference type="PANTHER" id="PTHR43711">
    <property type="entry name" value="TWO-COMPONENT HISTIDINE KINASE"/>
    <property type="match status" value="1"/>
</dbReference>
<dbReference type="SUPFAM" id="SSF158472">
    <property type="entry name" value="HAMP domain-like"/>
    <property type="match status" value="1"/>
</dbReference>
<keyword evidence="4" id="KW-0597">Phosphoprotein</keyword>
<comment type="caution">
    <text evidence="11">The sequence shown here is derived from an EMBL/GenBank/DDBJ whole genome shotgun (WGS) entry which is preliminary data.</text>
</comment>
<evidence type="ECO:0000313" key="11">
    <source>
        <dbReference type="EMBL" id="GEM46705.1"/>
    </source>
</evidence>
<keyword evidence="8" id="KW-0812">Transmembrane</keyword>
<name>A0A511N1E7_DEIC1</name>
<keyword evidence="8" id="KW-0472">Membrane</keyword>
<dbReference type="AlphaFoldDB" id="A0A511N1E7"/>
<dbReference type="PANTHER" id="PTHR43711:SF1">
    <property type="entry name" value="HISTIDINE KINASE 1"/>
    <property type="match status" value="1"/>
</dbReference>
<evidence type="ECO:0000256" key="7">
    <source>
        <dbReference type="ARBA" id="ARBA00023012"/>
    </source>
</evidence>
<dbReference type="EC" id="2.7.13.3" evidence="3"/>
<comment type="catalytic activity">
    <reaction evidence="1">
        <text>ATP + protein L-histidine = ADP + protein N-phospho-L-histidine.</text>
        <dbReference type="EC" id="2.7.13.3"/>
    </reaction>
</comment>
<dbReference type="OrthoDB" id="59230at2"/>
<dbReference type="Pfam" id="PF00512">
    <property type="entry name" value="HisKA"/>
    <property type="match status" value="1"/>
</dbReference>
<dbReference type="PROSITE" id="PS50109">
    <property type="entry name" value="HIS_KIN"/>
    <property type="match status" value="1"/>
</dbReference>
<keyword evidence="7" id="KW-0902">Two-component regulatory system</keyword>
<feature type="transmembrane region" description="Helical" evidence="8">
    <location>
        <begin position="67"/>
        <end position="87"/>
    </location>
</feature>
<sequence length="366" mass="40435">MKFYPKLFLTHLLVSLIGLFVVFGVAELAAPAFYREHIRMMVREFGQQGDNLHLELERGFRNTVTSAILVAIPVAVLVGLLSTHFLMRRIVKSVQALGDGSQAISSGRYNLRLPEDGQDELSQLARNFNRMAQALSDVEKTRVEMITNVAHDLRTPLSALRGYSEGLIDGVMEGDVVALKVLSEVSHMERLVQDLSLVSKVEAGKVELHPSEVNATQVLDEAFERFRAAFEDRQVELRVLPSPGLQVQADRDRLSQVLNNLLSNALRHTPQGGRVTLGVQKHAHQGVFMVSDTGPGIPAEHQGRIFDRFYRIDTHRNREEGGSGVGLTIVRGLVELMGGEVGVRSRPGSTEFWFTLPLSSPQGGEA</sequence>
<evidence type="ECO:0000256" key="1">
    <source>
        <dbReference type="ARBA" id="ARBA00000085"/>
    </source>
</evidence>
<comment type="subcellular location">
    <subcellularLocation>
        <location evidence="2">Membrane</location>
    </subcellularLocation>
</comment>
<evidence type="ECO:0000256" key="2">
    <source>
        <dbReference type="ARBA" id="ARBA00004370"/>
    </source>
</evidence>
<feature type="transmembrane region" description="Helical" evidence="8">
    <location>
        <begin position="12"/>
        <end position="34"/>
    </location>
</feature>